<dbReference type="OrthoDB" id="441329at2759"/>
<evidence type="ECO:0000259" key="2">
    <source>
        <dbReference type="Pfam" id="PF00013"/>
    </source>
</evidence>
<dbReference type="AlphaFoldDB" id="A0A2G2WSW1"/>
<accession>A0A2G2WSW1</accession>
<comment type="caution">
    <text evidence="3">The sequence shown here is derived from an EMBL/GenBank/DDBJ whole genome shotgun (WGS) entry which is preliminary data.</text>
</comment>
<evidence type="ECO:0000313" key="4">
    <source>
        <dbReference type="Proteomes" id="UP000224567"/>
    </source>
</evidence>
<protein>
    <recommendedName>
        <fullName evidence="2">K Homology domain-containing protein</fullName>
    </recommendedName>
</protein>
<dbReference type="GO" id="GO:0003723">
    <property type="term" value="F:RNA binding"/>
    <property type="evidence" value="ECO:0007669"/>
    <property type="project" value="UniProtKB-UniRule"/>
</dbReference>
<dbReference type="Proteomes" id="UP000224567">
    <property type="component" value="Unassembled WGS sequence"/>
</dbReference>
<gene>
    <name evidence="3" type="ORF">CQW23_12531</name>
</gene>
<feature type="domain" description="K Homology" evidence="2">
    <location>
        <begin position="47"/>
        <end position="105"/>
    </location>
</feature>
<dbReference type="Gene3D" id="3.30.1370.10">
    <property type="entry name" value="K Homology domain, type 1"/>
    <property type="match status" value="1"/>
</dbReference>
<keyword evidence="4" id="KW-1185">Reference proteome</keyword>
<dbReference type="SUPFAM" id="SSF54791">
    <property type="entry name" value="Eukaryotic type KH-domain (KH-domain type I)"/>
    <property type="match status" value="1"/>
</dbReference>
<evidence type="ECO:0000313" key="3">
    <source>
        <dbReference type="EMBL" id="PHT48323.1"/>
    </source>
</evidence>
<name>A0A2G2WSW1_CAPBA</name>
<keyword evidence="1" id="KW-0694">RNA-binding</keyword>
<dbReference type="InterPro" id="IPR036612">
    <property type="entry name" value="KH_dom_type_1_sf"/>
</dbReference>
<sequence>MSVVADVLINVASFGGSNIDLSAWEDKKNPSESKGAEMRPESQYSLQHTKAGLIIEKGGLTISDFQSCSGARIQLSYNNEFFPSTMDRIVTVFGPIDDVLKAVDLTLNKLLDEEVDPTITNEAGNSEGVGDFFSNLANTVPEINEAMSFATMLKYKSEGLNYLHTGFEASIATSYDDFKQVDKYLSFF</sequence>
<organism evidence="3 4">
    <name type="scientific">Capsicum baccatum</name>
    <name type="common">Peruvian pepper</name>
    <dbReference type="NCBI Taxonomy" id="33114"/>
    <lineage>
        <taxon>Eukaryota</taxon>
        <taxon>Viridiplantae</taxon>
        <taxon>Streptophyta</taxon>
        <taxon>Embryophyta</taxon>
        <taxon>Tracheophyta</taxon>
        <taxon>Spermatophyta</taxon>
        <taxon>Magnoliopsida</taxon>
        <taxon>eudicotyledons</taxon>
        <taxon>Gunneridae</taxon>
        <taxon>Pentapetalae</taxon>
        <taxon>asterids</taxon>
        <taxon>lamiids</taxon>
        <taxon>Solanales</taxon>
        <taxon>Solanaceae</taxon>
        <taxon>Solanoideae</taxon>
        <taxon>Capsiceae</taxon>
        <taxon>Capsicum</taxon>
    </lineage>
</organism>
<evidence type="ECO:0000256" key="1">
    <source>
        <dbReference type="PROSITE-ProRule" id="PRU00117"/>
    </source>
</evidence>
<dbReference type="Pfam" id="PF00013">
    <property type="entry name" value="KH_1"/>
    <property type="match status" value="1"/>
</dbReference>
<dbReference type="InterPro" id="IPR004088">
    <property type="entry name" value="KH_dom_type_1"/>
</dbReference>
<dbReference type="EMBL" id="MLFT02000005">
    <property type="protein sequence ID" value="PHT48323.1"/>
    <property type="molecule type" value="Genomic_DNA"/>
</dbReference>
<dbReference type="PROSITE" id="PS50084">
    <property type="entry name" value="KH_TYPE_1"/>
    <property type="match status" value="1"/>
</dbReference>
<reference evidence="3 4" key="1">
    <citation type="journal article" date="2017" name="Genome Biol.">
        <title>New reference genome sequences of hot pepper reveal the massive evolution of plant disease-resistance genes by retroduplication.</title>
        <authorList>
            <person name="Kim S."/>
            <person name="Park J."/>
            <person name="Yeom S.I."/>
            <person name="Kim Y.M."/>
            <person name="Seo E."/>
            <person name="Kim K.T."/>
            <person name="Kim M.S."/>
            <person name="Lee J.M."/>
            <person name="Cheong K."/>
            <person name="Shin H.S."/>
            <person name="Kim S.B."/>
            <person name="Han K."/>
            <person name="Lee J."/>
            <person name="Park M."/>
            <person name="Lee H.A."/>
            <person name="Lee H.Y."/>
            <person name="Lee Y."/>
            <person name="Oh S."/>
            <person name="Lee J.H."/>
            <person name="Choi E."/>
            <person name="Choi E."/>
            <person name="Lee S.E."/>
            <person name="Jeon J."/>
            <person name="Kim H."/>
            <person name="Choi G."/>
            <person name="Song H."/>
            <person name="Lee J."/>
            <person name="Lee S.C."/>
            <person name="Kwon J.K."/>
            <person name="Lee H.Y."/>
            <person name="Koo N."/>
            <person name="Hong Y."/>
            <person name="Kim R.W."/>
            <person name="Kang W.H."/>
            <person name="Huh J.H."/>
            <person name="Kang B.C."/>
            <person name="Yang T.J."/>
            <person name="Lee Y.H."/>
            <person name="Bennetzen J.L."/>
            <person name="Choi D."/>
        </authorList>
    </citation>
    <scope>NUCLEOTIDE SEQUENCE [LARGE SCALE GENOMIC DNA]</scope>
    <source>
        <strain evidence="4">cv. PBC81</strain>
    </source>
</reference>
<reference evidence="4" key="2">
    <citation type="journal article" date="2017" name="J. Anim. Genet.">
        <title>Multiple reference genome sequences of hot pepper reveal the massive evolution of plant disease resistance genes by retroduplication.</title>
        <authorList>
            <person name="Kim S."/>
            <person name="Park J."/>
            <person name="Yeom S.-I."/>
            <person name="Kim Y.-M."/>
            <person name="Seo E."/>
            <person name="Kim K.-T."/>
            <person name="Kim M.-S."/>
            <person name="Lee J.M."/>
            <person name="Cheong K."/>
            <person name="Shin H.-S."/>
            <person name="Kim S.-B."/>
            <person name="Han K."/>
            <person name="Lee J."/>
            <person name="Park M."/>
            <person name="Lee H.-A."/>
            <person name="Lee H.-Y."/>
            <person name="Lee Y."/>
            <person name="Oh S."/>
            <person name="Lee J.H."/>
            <person name="Choi E."/>
            <person name="Choi E."/>
            <person name="Lee S.E."/>
            <person name="Jeon J."/>
            <person name="Kim H."/>
            <person name="Choi G."/>
            <person name="Song H."/>
            <person name="Lee J."/>
            <person name="Lee S.-C."/>
            <person name="Kwon J.-K."/>
            <person name="Lee H.-Y."/>
            <person name="Koo N."/>
            <person name="Hong Y."/>
            <person name="Kim R.W."/>
            <person name="Kang W.-H."/>
            <person name="Huh J.H."/>
            <person name="Kang B.-C."/>
            <person name="Yang T.-J."/>
            <person name="Lee Y.-H."/>
            <person name="Bennetzen J.L."/>
            <person name="Choi D."/>
        </authorList>
    </citation>
    <scope>NUCLEOTIDE SEQUENCE [LARGE SCALE GENOMIC DNA]</scope>
    <source>
        <strain evidence="4">cv. PBC81</strain>
    </source>
</reference>
<proteinExistence type="predicted"/>